<dbReference type="Pfam" id="PF00187">
    <property type="entry name" value="Chitin_bind_1"/>
    <property type="match status" value="1"/>
</dbReference>
<dbReference type="CDD" id="cd00118">
    <property type="entry name" value="LysM"/>
    <property type="match status" value="1"/>
</dbReference>
<name>A0A6A5ZFF1_9PLEO</name>
<dbReference type="CDD" id="cd02878">
    <property type="entry name" value="GH18_zymocin_alpha"/>
    <property type="match status" value="1"/>
</dbReference>
<dbReference type="SUPFAM" id="SSF51445">
    <property type="entry name" value="(Trans)glycosidases"/>
    <property type="match status" value="1"/>
</dbReference>
<dbReference type="EC" id="3.2.1.14" evidence="3"/>
<keyword evidence="9 11" id="KW-0326">Glycosidase</keyword>
<gene>
    <name evidence="14" type="ORF">BDV96DRAFT_455304</name>
</gene>
<dbReference type="GO" id="GO:0008061">
    <property type="term" value="F:chitin binding"/>
    <property type="evidence" value="ECO:0007669"/>
    <property type="project" value="UniProtKB-KW"/>
</dbReference>
<evidence type="ECO:0000256" key="4">
    <source>
        <dbReference type="ARBA" id="ARBA00022669"/>
    </source>
</evidence>
<keyword evidence="15" id="KW-1185">Reference proteome</keyword>
<dbReference type="EMBL" id="ML977318">
    <property type="protein sequence ID" value="KAF2117935.1"/>
    <property type="molecule type" value="Genomic_DNA"/>
</dbReference>
<evidence type="ECO:0000313" key="15">
    <source>
        <dbReference type="Proteomes" id="UP000799770"/>
    </source>
</evidence>
<feature type="non-terminal residue" evidence="14">
    <location>
        <position position="1"/>
    </location>
</feature>
<dbReference type="Gene3D" id="3.30.60.10">
    <property type="entry name" value="Endochitinase-like"/>
    <property type="match status" value="1"/>
</dbReference>
<dbReference type="GO" id="GO:0008843">
    <property type="term" value="F:endochitinase activity"/>
    <property type="evidence" value="ECO:0007669"/>
    <property type="project" value="UniProtKB-EC"/>
</dbReference>
<protein>
    <recommendedName>
        <fullName evidence="3">chitinase</fullName>
        <ecNumber evidence="3">3.2.1.14</ecNumber>
    </recommendedName>
</protein>
<dbReference type="InterPro" id="IPR018392">
    <property type="entry name" value="LysM"/>
</dbReference>
<keyword evidence="6" id="KW-0146">Chitin degradation</keyword>
<evidence type="ECO:0000256" key="6">
    <source>
        <dbReference type="ARBA" id="ARBA00023024"/>
    </source>
</evidence>
<evidence type="ECO:0000313" key="14">
    <source>
        <dbReference type="EMBL" id="KAF2117935.1"/>
    </source>
</evidence>
<keyword evidence="4" id="KW-0147">Chitin-binding</keyword>
<dbReference type="InterPro" id="IPR029070">
    <property type="entry name" value="Chitinase_insertion_sf"/>
</dbReference>
<dbReference type="PROSITE" id="PS51782">
    <property type="entry name" value="LYSM"/>
    <property type="match status" value="2"/>
</dbReference>
<dbReference type="SUPFAM" id="SSF54106">
    <property type="entry name" value="LysM domain"/>
    <property type="match status" value="2"/>
</dbReference>
<dbReference type="CDD" id="cd00035">
    <property type="entry name" value="ChtBD1"/>
    <property type="match status" value="1"/>
</dbReference>
<keyword evidence="8" id="KW-0119">Carbohydrate metabolism</keyword>
<dbReference type="InterPro" id="IPR001579">
    <property type="entry name" value="Glyco_hydro_18_chit_AS"/>
</dbReference>
<keyword evidence="7" id="KW-0843">Virulence</keyword>
<keyword evidence="10" id="KW-0624">Polysaccharide degradation</keyword>
<dbReference type="Gene3D" id="3.10.50.10">
    <property type="match status" value="1"/>
</dbReference>
<dbReference type="OrthoDB" id="73875at2759"/>
<dbReference type="Gene3D" id="3.20.20.80">
    <property type="entry name" value="Glycosidases"/>
    <property type="match status" value="1"/>
</dbReference>
<dbReference type="PROSITE" id="PS01095">
    <property type="entry name" value="GH18_1"/>
    <property type="match status" value="1"/>
</dbReference>
<dbReference type="GO" id="GO:0006032">
    <property type="term" value="P:chitin catabolic process"/>
    <property type="evidence" value="ECO:0007669"/>
    <property type="project" value="UniProtKB-KW"/>
</dbReference>
<evidence type="ECO:0000256" key="7">
    <source>
        <dbReference type="ARBA" id="ARBA00023026"/>
    </source>
</evidence>
<evidence type="ECO:0000256" key="3">
    <source>
        <dbReference type="ARBA" id="ARBA00012729"/>
    </source>
</evidence>
<evidence type="ECO:0000256" key="10">
    <source>
        <dbReference type="ARBA" id="ARBA00023326"/>
    </source>
</evidence>
<accession>A0A6A5ZFF1</accession>
<dbReference type="PANTHER" id="PTHR47700:SF2">
    <property type="entry name" value="CHITINASE"/>
    <property type="match status" value="1"/>
</dbReference>
<evidence type="ECO:0000256" key="1">
    <source>
        <dbReference type="ARBA" id="ARBA00000822"/>
    </source>
</evidence>
<dbReference type="Gene3D" id="3.10.350.10">
    <property type="entry name" value="LysM domain"/>
    <property type="match status" value="2"/>
</dbReference>
<feature type="domain" description="GH18" evidence="13">
    <location>
        <begin position="217"/>
        <end position="555"/>
    </location>
</feature>
<feature type="non-terminal residue" evidence="14">
    <location>
        <position position="555"/>
    </location>
</feature>
<dbReference type="Pfam" id="PF00704">
    <property type="entry name" value="Glyco_hydro_18"/>
    <property type="match status" value="1"/>
</dbReference>
<dbReference type="InterPro" id="IPR011583">
    <property type="entry name" value="Chitinase_II/V-like_cat"/>
</dbReference>
<dbReference type="Proteomes" id="UP000799770">
    <property type="component" value="Unassembled WGS sequence"/>
</dbReference>
<dbReference type="InterPro" id="IPR001002">
    <property type="entry name" value="Chitin-bd_1"/>
</dbReference>
<dbReference type="GO" id="GO:0000272">
    <property type="term" value="P:polysaccharide catabolic process"/>
    <property type="evidence" value="ECO:0007669"/>
    <property type="project" value="UniProtKB-KW"/>
</dbReference>
<dbReference type="InterPro" id="IPR036779">
    <property type="entry name" value="LysM_dom_sf"/>
</dbReference>
<dbReference type="InterPro" id="IPR001223">
    <property type="entry name" value="Glyco_hydro18_cat"/>
</dbReference>
<evidence type="ECO:0000256" key="11">
    <source>
        <dbReference type="RuleBase" id="RU000489"/>
    </source>
</evidence>
<dbReference type="InterPro" id="IPR053214">
    <property type="entry name" value="LysM12-like"/>
</dbReference>
<comment type="similarity">
    <text evidence="2">Belongs to the glycosyl hydrolase 18 family. Chitinase class V subfamily.</text>
</comment>
<dbReference type="SMART" id="SM00636">
    <property type="entry name" value="Glyco_18"/>
    <property type="match status" value="1"/>
</dbReference>
<proteinExistence type="inferred from homology"/>
<feature type="domain" description="LysM" evidence="12">
    <location>
        <begin position="7"/>
        <end position="52"/>
    </location>
</feature>
<sequence>NKRATCKYTQAVSGDGCWALANRCKITQAQLLQYNKDPNLCDKIKEGKYYCCSAGDLPDFTPQPNPDGTCKMYTVADHDDCSVIAEKNQMTTDDIENRNKKTWGWTGCSYLLPKQILCLSTGSPPMPGEVDNAFCGPQVPGMKTPDNMDDLASLNPCPLKACCNVWGQCGTTKDFCIKAPADTGAPGTSKPGNIGANGCIFNCGMDIVNNDAPPAEFKRLGYFEAWNADRPCLHMRSKQIDTSKYTHVHYAFGQISEDFGVIINETQMFKEFKALSGVKKIMSFGGWSFSTEGDMFPIFREGVTAAQRLTFATNVVQFVADNGLDGVDFDWEYPGAPDIPGIPPGSPNDGPNYLEFLKLVRGRLSKEKMVAIAAPASFWYLKGFPIEEIGKVVDYIVYMTYDIHGQWDYVPTYDFLEEGLRSHVNRTETENAMSMITKAGVPANKILIGMALYGRSFQMAAAGCWGPDCKFMGPASGATPGRCTGTASYISNFEIREIISEKSGVQVHEDNGDGDIIIYDKVQWVSYLSKPKYNGRVSWVKGLNFGGTSDWAIDL</sequence>
<evidence type="ECO:0000256" key="8">
    <source>
        <dbReference type="ARBA" id="ARBA00023277"/>
    </source>
</evidence>
<dbReference type="PROSITE" id="PS51910">
    <property type="entry name" value="GH18_2"/>
    <property type="match status" value="1"/>
</dbReference>
<evidence type="ECO:0000256" key="9">
    <source>
        <dbReference type="ARBA" id="ARBA00023295"/>
    </source>
</evidence>
<keyword evidence="5 11" id="KW-0378">Hydrolase</keyword>
<dbReference type="AlphaFoldDB" id="A0A6A5ZFF1"/>
<dbReference type="InterPro" id="IPR017853">
    <property type="entry name" value="GH"/>
</dbReference>
<evidence type="ECO:0000256" key="2">
    <source>
        <dbReference type="ARBA" id="ARBA00008682"/>
    </source>
</evidence>
<evidence type="ECO:0000259" key="13">
    <source>
        <dbReference type="PROSITE" id="PS51910"/>
    </source>
</evidence>
<feature type="domain" description="LysM" evidence="12">
    <location>
        <begin position="71"/>
        <end position="119"/>
    </location>
</feature>
<dbReference type="SUPFAM" id="SSF57016">
    <property type="entry name" value="Plant lectins/antimicrobial peptides"/>
    <property type="match status" value="1"/>
</dbReference>
<comment type="catalytic activity">
    <reaction evidence="1">
        <text>Random endo-hydrolysis of N-acetyl-beta-D-glucosaminide (1-&gt;4)-beta-linkages in chitin and chitodextrins.</text>
        <dbReference type="EC" id="3.2.1.14"/>
    </reaction>
</comment>
<reference evidence="14" key="1">
    <citation type="journal article" date="2020" name="Stud. Mycol.">
        <title>101 Dothideomycetes genomes: a test case for predicting lifestyles and emergence of pathogens.</title>
        <authorList>
            <person name="Haridas S."/>
            <person name="Albert R."/>
            <person name="Binder M."/>
            <person name="Bloem J."/>
            <person name="Labutti K."/>
            <person name="Salamov A."/>
            <person name="Andreopoulos B."/>
            <person name="Baker S."/>
            <person name="Barry K."/>
            <person name="Bills G."/>
            <person name="Bluhm B."/>
            <person name="Cannon C."/>
            <person name="Castanera R."/>
            <person name="Culley D."/>
            <person name="Daum C."/>
            <person name="Ezra D."/>
            <person name="Gonzalez J."/>
            <person name="Henrissat B."/>
            <person name="Kuo A."/>
            <person name="Liang C."/>
            <person name="Lipzen A."/>
            <person name="Lutzoni F."/>
            <person name="Magnuson J."/>
            <person name="Mondo S."/>
            <person name="Nolan M."/>
            <person name="Ohm R."/>
            <person name="Pangilinan J."/>
            <person name="Park H.-J."/>
            <person name="Ramirez L."/>
            <person name="Alfaro M."/>
            <person name="Sun H."/>
            <person name="Tritt A."/>
            <person name="Yoshinaga Y."/>
            <person name="Zwiers L.-H."/>
            <person name="Turgeon B."/>
            <person name="Goodwin S."/>
            <person name="Spatafora J."/>
            <person name="Crous P."/>
            <person name="Grigoriev I."/>
        </authorList>
    </citation>
    <scope>NUCLEOTIDE SEQUENCE</scope>
    <source>
        <strain evidence="14">CBS 627.86</strain>
    </source>
</reference>
<evidence type="ECO:0000256" key="5">
    <source>
        <dbReference type="ARBA" id="ARBA00022801"/>
    </source>
</evidence>
<dbReference type="SMART" id="SM00257">
    <property type="entry name" value="LysM"/>
    <property type="match status" value="2"/>
</dbReference>
<evidence type="ECO:0000259" key="12">
    <source>
        <dbReference type="PROSITE" id="PS51782"/>
    </source>
</evidence>
<organism evidence="14 15">
    <name type="scientific">Lophiotrema nucula</name>
    <dbReference type="NCBI Taxonomy" id="690887"/>
    <lineage>
        <taxon>Eukaryota</taxon>
        <taxon>Fungi</taxon>
        <taxon>Dikarya</taxon>
        <taxon>Ascomycota</taxon>
        <taxon>Pezizomycotina</taxon>
        <taxon>Dothideomycetes</taxon>
        <taxon>Pleosporomycetidae</taxon>
        <taxon>Pleosporales</taxon>
        <taxon>Lophiotremataceae</taxon>
        <taxon>Lophiotrema</taxon>
    </lineage>
</organism>
<dbReference type="InterPro" id="IPR036861">
    <property type="entry name" value="Endochitinase-like_sf"/>
</dbReference>
<dbReference type="SUPFAM" id="SSF54556">
    <property type="entry name" value="Chitinase insertion domain"/>
    <property type="match status" value="1"/>
</dbReference>
<dbReference type="PANTHER" id="PTHR47700">
    <property type="entry name" value="V CHITINASE, PUTATIVE (AFU_ORTHOLOGUE AFUA_6G13720)-RELATED"/>
    <property type="match status" value="1"/>
</dbReference>
<dbReference type="Pfam" id="PF01476">
    <property type="entry name" value="LysM"/>
    <property type="match status" value="1"/>
</dbReference>